<dbReference type="OrthoDB" id="3365698at2759"/>
<dbReference type="AlphaFoldDB" id="A0A9P6CG57"/>
<protein>
    <submittedName>
        <fullName evidence="1">Uncharacterized protein</fullName>
    </submittedName>
</protein>
<dbReference type="SUPFAM" id="SSF52058">
    <property type="entry name" value="L domain-like"/>
    <property type="match status" value="1"/>
</dbReference>
<dbReference type="Proteomes" id="UP000807353">
    <property type="component" value="Unassembled WGS sequence"/>
</dbReference>
<accession>A0A9P6CG57</accession>
<evidence type="ECO:0000313" key="1">
    <source>
        <dbReference type="EMBL" id="KAF9459623.1"/>
    </source>
</evidence>
<dbReference type="EMBL" id="MU150313">
    <property type="protein sequence ID" value="KAF9459623.1"/>
    <property type="molecule type" value="Genomic_DNA"/>
</dbReference>
<evidence type="ECO:0000313" key="2">
    <source>
        <dbReference type="Proteomes" id="UP000807353"/>
    </source>
</evidence>
<proteinExistence type="predicted"/>
<comment type="caution">
    <text evidence="1">The sequence shown here is derived from an EMBL/GenBank/DDBJ whole genome shotgun (WGS) entry which is preliminary data.</text>
</comment>
<gene>
    <name evidence="1" type="ORF">BDZ94DRAFT_1312240</name>
</gene>
<reference evidence="1" key="1">
    <citation type="submission" date="2020-11" db="EMBL/GenBank/DDBJ databases">
        <authorList>
            <consortium name="DOE Joint Genome Institute"/>
            <person name="Ahrendt S."/>
            <person name="Riley R."/>
            <person name="Andreopoulos W."/>
            <person name="Labutti K."/>
            <person name="Pangilinan J."/>
            <person name="Ruiz-Duenas F.J."/>
            <person name="Barrasa J.M."/>
            <person name="Sanchez-Garcia M."/>
            <person name="Camarero S."/>
            <person name="Miyauchi S."/>
            <person name="Serrano A."/>
            <person name="Linde D."/>
            <person name="Babiker R."/>
            <person name="Drula E."/>
            <person name="Ayuso-Fernandez I."/>
            <person name="Pacheco R."/>
            <person name="Padilla G."/>
            <person name="Ferreira P."/>
            <person name="Barriuso J."/>
            <person name="Kellner H."/>
            <person name="Castanera R."/>
            <person name="Alfaro M."/>
            <person name="Ramirez L."/>
            <person name="Pisabarro A.G."/>
            <person name="Kuo A."/>
            <person name="Tritt A."/>
            <person name="Lipzen A."/>
            <person name="He G."/>
            <person name="Yan M."/>
            <person name="Ng V."/>
            <person name="Cullen D."/>
            <person name="Martin F."/>
            <person name="Rosso M.-N."/>
            <person name="Henrissat B."/>
            <person name="Hibbett D."/>
            <person name="Martinez A.T."/>
            <person name="Grigoriev I.V."/>
        </authorList>
    </citation>
    <scope>NUCLEOTIDE SEQUENCE</scope>
    <source>
        <strain evidence="1">CBS 247.69</strain>
    </source>
</reference>
<name>A0A9P6CG57_9AGAR</name>
<keyword evidence="2" id="KW-1185">Reference proteome</keyword>
<organism evidence="1 2">
    <name type="scientific">Collybia nuda</name>
    <dbReference type="NCBI Taxonomy" id="64659"/>
    <lineage>
        <taxon>Eukaryota</taxon>
        <taxon>Fungi</taxon>
        <taxon>Dikarya</taxon>
        <taxon>Basidiomycota</taxon>
        <taxon>Agaricomycotina</taxon>
        <taxon>Agaricomycetes</taxon>
        <taxon>Agaricomycetidae</taxon>
        <taxon>Agaricales</taxon>
        <taxon>Tricholomatineae</taxon>
        <taxon>Clitocybaceae</taxon>
        <taxon>Collybia</taxon>
    </lineage>
</organism>
<sequence length="330" mass="36947">MSHADLTQLSYGSLFIKEVVIPNARRFKALSCPPILPGQWHSLPFDSLTTLYLSSSPFPIYENEQLNAPSLRTLGIIGIAKNHAVERGSSKLRGRLPEMPWKQLTSIELTGTIPFIDIYWILSNSTSLEKCVVNSSYQHSRRGITDLPVVNMPNLKDLQISFVSSWDFGDLTHLDPPNLISLTTTTTSRGELNEVLPNFLMARAETLRHFTIIPANFSIYYTPGLMSEIPLVTHFSARGEVLNLSELADIGRGQLLPNVEVLEFAAYFKDTISAVLDALLPLEGDRTQSLKQITIVTNGKKHQRPEIRIEDLRSQGIIISLIEENTIAYF</sequence>